<keyword evidence="8" id="KW-0406">Ion transport</keyword>
<feature type="transmembrane region" description="Helical" evidence="10">
    <location>
        <begin position="188"/>
        <end position="210"/>
    </location>
</feature>
<reference evidence="12 13" key="1">
    <citation type="submission" date="2021-04" db="EMBL/GenBank/DDBJ databases">
        <title>Molecular and phenotypic characterization and identification of bacterial isolates recovered from the Anatolian ground squirrels (Spermophilus xanthoprymnus) and which have the potential to form a new species in the Campylobacter genus.</title>
        <authorList>
            <person name="Aydin F."/>
            <person name="Abay S."/>
            <person name="Kayman T."/>
            <person name="Karakaya E."/>
            <person name="Mustak H.K."/>
            <person name="Mustak I.B."/>
            <person name="Bilgin N."/>
            <person name="Duzler A."/>
            <person name="Sahin O."/>
            <person name="Guran O."/>
            <person name="Saticioglu I.B."/>
        </authorList>
    </citation>
    <scope>NUCLEOTIDE SEQUENCE [LARGE SCALE GENOMIC DNA]</scope>
    <source>
        <strain evidence="13">faydin-G24</strain>
    </source>
</reference>
<name>A0ABS5HKF8_9BACT</name>
<keyword evidence="13" id="KW-1185">Reference proteome</keyword>
<dbReference type="Pfam" id="PF00999">
    <property type="entry name" value="Na_H_Exchanger"/>
    <property type="match status" value="1"/>
</dbReference>
<dbReference type="InterPro" id="IPR036721">
    <property type="entry name" value="RCK_C_sf"/>
</dbReference>
<dbReference type="PANTHER" id="PTHR32507">
    <property type="entry name" value="NA(+)/H(+) ANTIPORTER 1"/>
    <property type="match status" value="1"/>
</dbReference>
<evidence type="ECO:0000256" key="5">
    <source>
        <dbReference type="ARBA" id="ARBA00022538"/>
    </source>
</evidence>
<evidence type="ECO:0000256" key="10">
    <source>
        <dbReference type="SAM" id="Phobius"/>
    </source>
</evidence>
<dbReference type="Pfam" id="PF02080">
    <property type="entry name" value="TrkA_C"/>
    <property type="match status" value="1"/>
</dbReference>
<keyword evidence="4" id="KW-1003">Cell membrane</keyword>
<feature type="transmembrane region" description="Helical" evidence="10">
    <location>
        <begin position="84"/>
        <end position="105"/>
    </location>
</feature>
<evidence type="ECO:0000256" key="6">
    <source>
        <dbReference type="ARBA" id="ARBA00022692"/>
    </source>
</evidence>
<feature type="transmembrane region" description="Helical" evidence="10">
    <location>
        <begin position="358"/>
        <end position="384"/>
    </location>
</feature>
<keyword evidence="6 10" id="KW-0812">Transmembrane</keyword>
<keyword evidence="9 10" id="KW-0472">Membrane</keyword>
<feature type="transmembrane region" description="Helical" evidence="10">
    <location>
        <begin position="266"/>
        <end position="289"/>
    </location>
</feature>
<keyword evidence="7 10" id="KW-1133">Transmembrane helix</keyword>
<dbReference type="InterPro" id="IPR006037">
    <property type="entry name" value="RCK_C"/>
</dbReference>
<evidence type="ECO:0000256" key="4">
    <source>
        <dbReference type="ARBA" id="ARBA00022475"/>
    </source>
</evidence>
<keyword evidence="5" id="KW-0630">Potassium</keyword>
<evidence type="ECO:0000256" key="7">
    <source>
        <dbReference type="ARBA" id="ARBA00022989"/>
    </source>
</evidence>
<proteinExistence type="predicted"/>
<sequence>MENLLLFFAILLLASIFMSKISDKFGIPSLLVFLFIGMLAGSDGLLGVQFDNQYIAQNVGMIALIFILYAGGLDTNFNSIKPVFGRALTLATLGVVLTAVCIAPVAKLLLGFDWLEAFLLGAIISSTDAAAVFAILRAKKISLKNNLAPLLEFESGSNDPMAIFLTMSIVQMISLSTMPTLTDWITTLCMQFGIGILIGYLFGVALPSIFNKLRLDNWGLYPVFSIAWVLLLYTLCFKVGGNGYLAVYIAGIFINKKEFVHKKNLIGFHDGIAWTMQIVVFLTLGLLVYPSQLPGIALFAFILAMWLTFIARPVGVFVSLIFSRYKINEKLFVSWVGLRGVVPVVLATYAYVDGIEHANMIFNIIFCMVLISIFMQGMSLGLVAKKLKVNEEQQIEPIKATENSPILTYALRQHTIHFGSKLIGKNLAELELPEKFLIILIKRKNEYVKASGSSIFEEGDLLLIQCENHALYQETIKSFMID</sequence>
<dbReference type="RefSeq" id="WP_212142089.1">
    <property type="nucleotide sequence ID" value="NZ_JAGSSW010000005.1"/>
</dbReference>
<evidence type="ECO:0000256" key="3">
    <source>
        <dbReference type="ARBA" id="ARBA00022449"/>
    </source>
</evidence>
<evidence type="ECO:0000256" key="2">
    <source>
        <dbReference type="ARBA" id="ARBA00022448"/>
    </source>
</evidence>
<dbReference type="InterPro" id="IPR038770">
    <property type="entry name" value="Na+/solute_symporter_sf"/>
</dbReference>
<feature type="transmembrane region" description="Helical" evidence="10">
    <location>
        <begin position="29"/>
        <end position="48"/>
    </location>
</feature>
<feature type="transmembrane region" description="Helical" evidence="10">
    <location>
        <begin position="295"/>
        <end position="320"/>
    </location>
</feature>
<accession>A0ABS5HKF8</accession>
<dbReference type="Gene3D" id="3.30.70.1450">
    <property type="entry name" value="Regulator of K+ conductance, C-terminal domain"/>
    <property type="match status" value="1"/>
</dbReference>
<evidence type="ECO:0000256" key="1">
    <source>
        <dbReference type="ARBA" id="ARBA00004651"/>
    </source>
</evidence>
<gene>
    <name evidence="12" type="ORF">KDD93_05940</name>
</gene>
<protein>
    <submittedName>
        <fullName evidence="12">Potassium/proton antiporter</fullName>
    </submittedName>
</protein>
<evidence type="ECO:0000313" key="12">
    <source>
        <dbReference type="EMBL" id="MBR8464112.1"/>
    </source>
</evidence>
<evidence type="ECO:0000259" key="11">
    <source>
        <dbReference type="PROSITE" id="PS51202"/>
    </source>
</evidence>
<dbReference type="NCBIfam" id="NF003715">
    <property type="entry name" value="PRK05326.1-2"/>
    <property type="match status" value="1"/>
</dbReference>
<evidence type="ECO:0000313" key="13">
    <source>
        <dbReference type="Proteomes" id="UP000682951"/>
    </source>
</evidence>
<keyword evidence="3" id="KW-0050">Antiport</keyword>
<feature type="transmembrane region" description="Helical" evidence="10">
    <location>
        <begin position="117"/>
        <end position="136"/>
    </location>
</feature>
<comment type="caution">
    <text evidence="12">The sequence shown here is derived from an EMBL/GenBank/DDBJ whole genome shotgun (WGS) entry which is preliminary data.</text>
</comment>
<keyword evidence="5" id="KW-0633">Potassium transport</keyword>
<feature type="transmembrane region" description="Helical" evidence="10">
    <location>
        <begin position="55"/>
        <end position="72"/>
    </location>
</feature>
<dbReference type="Proteomes" id="UP000682951">
    <property type="component" value="Unassembled WGS sequence"/>
</dbReference>
<dbReference type="EMBL" id="JAGSSW010000005">
    <property type="protein sequence ID" value="MBR8464112.1"/>
    <property type="molecule type" value="Genomic_DNA"/>
</dbReference>
<dbReference type="PROSITE" id="PS51202">
    <property type="entry name" value="RCK_C"/>
    <property type="match status" value="1"/>
</dbReference>
<feature type="transmembrane region" description="Helical" evidence="10">
    <location>
        <begin position="230"/>
        <end position="254"/>
    </location>
</feature>
<comment type="subcellular location">
    <subcellularLocation>
        <location evidence="1">Cell membrane</location>
        <topology evidence="1">Multi-pass membrane protein</topology>
    </subcellularLocation>
</comment>
<dbReference type="InterPro" id="IPR006153">
    <property type="entry name" value="Cation/H_exchanger_TM"/>
</dbReference>
<organism evidence="12 13">
    <name type="scientific">Campylobacter anatolicus</name>
    <dbReference type="NCBI Taxonomy" id="2829105"/>
    <lineage>
        <taxon>Bacteria</taxon>
        <taxon>Pseudomonadati</taxon>
        <taxon>Campylobacterota</taxon>
        <taxon>Epsilonproteobacteria</taxon>
        <taxon>Campylobacterales</taxon>
        <taxon>Campylobacteraceae</taxon>
        <taxon>Campylobacter</taxon>
    </lineage>
</organism>
<evidence type="ECO:0000256" key="8">
    <source>
        <dbReference type="ARBA" id="ARBA00023065"/>
    </source>
</evidence>
<dbReference type="PANTHER" id="PTHR32507:SF7">
    <property type="entry name" value="K(+)_H(+) ANTIPORTER NHAP2"/>
    <property type="match status" value="1"/>
</dbReference>
<dbReference type="Gene3D" id="1.20.1530.20">
    <property type="match status" value="1"/>
</dbReference>
<dbReference type="NCBIfam" id="NF003716">
    <property type="entry name" value="PRK05326.1-3"/>
    <property type="match status" value="1"/>
</dbReference>
<feature type="transmembrane region" description="Helical" evidence="10">
    <location>
        <begin position="332"/>
        <end position="352"/>
    </location>
</feature>
<keyword evidence="2" id="KW-0813">Transport</keyword>
<dbReference type="SUPFAM" id="SSF116726">
    <property type="entry name" value="TrkA C-terminal domain-like"/>
    <property type="match status" value="1"/>
</dbReference>
<feature type="domain" description="RCK C-terminal" evidence="11">
    <location>
        <begin position="399"/>
        <end position="482"/>
    </location>
</feature>
<evidence type="ECO:0000256" key="9">
    <source>
        <dbReference type="ARBA" id="ARBA00023136"/>
    </source>
</evidence>